<evidence type="ECO:0000313" key="4">
    <source>
        <dbReference type="Proteomes" id="UP001165587"/>
    </source>
</evidence>
<dbReference type="InterPro" id="IPR037069">
    <property type="entry name" value="AcylCoA_DH/ox_N_sf"/>
</dbReference>
<dbReference type="InterPro" id="IPR036250">
    <property type="entry name" value="AcylCo_DH-like_C"/>
</dbReference>
<dbReference type="GO" id="GO:0050660">
    <property type="term" value="F:flavin adenine dinucleotide binding"/>
    <property type="evidence" value="ECO:0007669"/>
    <property type="project" value="InterPro"/>
</dbReference>
<dbReference type="GO" id="GO:0016627">
    <property type="term" value="F:oxidoreductase activity, acting on the CH-CH group of donors"/>
    <property type="evidence" value="ECO:0007669"/>
    <property type="project" value="InterPro"/>
</dbReference>
<dbReference type="SUPFAM" id="SSF56645">
    <property type="entry name" value="Acyl-CoA dehydrogenase NM domain-like"/>
    <property type="match status" value="1"/>
</dbReference>
<dbReference type="InterPro" id="IPR013107">
    <property type="entry name" value="Acyl-CoA_DH_C"/>
</dbReference>
<dbReference type="Proteomes" id="UP001165587">
    <property type="component" value="Unassembled WGS sequence"/>
</dbReference>
<dbReference type="PIRSF" id="PIRSF016578">
    <property type="entry name" value="HsaA"/>
    <property type="match status" value="1"/>
</dbReference>
<dbReference type="AlphaFoldDB" id="A0AA42BUJ8"/>
<sequence>MSQPTRAEPTPDELVERAASMRELLRDGQEAAEQQGGYPEAIRRLFVQNDFYRIIKPVAFGGLGYDLETFFRVGIEISRGDAGVGWNFILGAGHTLHLASWFPESTQRTLLEGDDADPFTSPMRLAPPGTAERVDGGYVVDGTWDYCSGSTFSTHAILGCVGRDPETGVDGATLLAIVPCEEFTVLDDWGGDRTLGMRASGSNSVRVERVFVPDGFVTRFNYRDGDLEAGDPGTVGYRLHRDPLYLARTLTYFNAELICTQIGNAYAALDEYEHLLRTKKQSYPPRMPRIDAPENHRWFGEIMAKTDAAETTFLGALRQHKEYGRLWASEGRPFRTIDDVRIRAVLLQAAQLALGAVDLAFATAGSSSAKRGARMQKYYRDAAMYRTHIATQFDVVSASSAAHYLGGPLVF</sequence>
<gene>
    <name evidence="3" type="ORF">N1028_05945</name>
</gene>
<comment type="caution">
    <text evidence="3">The sequence shown here is derived from an EMBL/GenBank/DDBJ whole genome shotgun (WGS) entry which is preliminary data.</text>
</comment>
<dbReference type="Gene3D" id="1.10.540.10">
    <property type="entry name" value="Acyl-CoA dehydrogenase/oxidase, N-terminal domain"/>
    <property type="match status" value="1"/>
</dbReference>
<reference evidence="3" key="1">
    <citation type="submission" date="2022-08" db="EMBL/GenBank/DDBJ databases">
        <authorList>
            <person name="Deng Y."/>
            <person name="Han X.-F."/>
            <person name="Zhang Y.-Q."/>
        </authorList>
    </citation>
    <scope>NUCLEOTIDE SEQUENCE</scope>
    <source>
        <strain evidence="3">CPCC 203407</strain>
    </source>
</reference>
<protein>
    <recommendedName>
        <fullName evidence="2">Acyl-CoA dehydrogenase C-terminal domain-containing protein</fullName>
    </recommendedName>
</protein>
<dbReference type="InterPro" id="IPR046373">
    <property type="entry name" value="Acyl-CoA_Oxase/DH_mid-dom_sf"/>
</dbReference>
<dbReference type="InterPro" id="IPR009100">
    <property type="entry name" value="AcylCoA_DH/oxidase_NM_dom_sf"/>
</dbReference>
<organism evidence="3 4">
    <name type="scientific">Herbiconiux oxytropis</name>
    <dbReference type="NCBI Taxonomy" id="2970915"/>
    <lineage>
        <taxon>Bacteria</taxon>
        <taxon>Bacillati</taxon>
        <taxon>Actinomycetota</taxon>
        <taxon>Actinomycetes</taxon>
        <taxon>Micrococcales</taxon>
        <taxon>Microbacteriaceae</taxon>
        <taxon>Herbiconiux</taxon>
    </lineage>
</organism>
<dbReference type="EMBL" id="JANLCK010000003">
    <property type="protein sequence ID" value="MCS5725434.1"/>
    <property type="molecule type" value="Genomic_DNA"/>
</dbReference>
<dbReference type="Gene3D" id="2.40.110.10">
    <property type="entry name" value="Butyryl-CoA Dehydrogenase, subunit A, domain 2"/>
    <property type="match status" value="1"/>
</dbReference>
<name>A0AA42BUJ8_9MICO</name>
<accession>A0AA42BUJ8</accession>
<dbReference type="Gene3D" id="1.20.140.10">
    <property type="entry name" value="Butyryl-CoA Dehydrogenase, subunit A, domain 3"/>
    <property type="match status" value="1"/>
</dbReference>
<dbReference type="SUPFAM" id="SSF47203">
    <property type="entry name" value="Acyl-CoA dehydrogenase C-terminal domain-like"/>
    <property type="match status" value="1"/>
</dbReference>
<dbReference type="Pfam" id="PF08028">
    <property type="entry name" value="Acyl-CoA_dh_2"/>
    <property type="match status" value="1"/>
</dbReference>
<feature type="domain" description="Acyl-CoA dehydrogenase C-terminal" evidence="2">
    <location>
        <begin position="261"/>
        <end position="392"/>
    </location>
</feature>
<evidence type="ECO:0000313" key="3">
    <source>
        <dbReference type="EMBL" id="MCS5725434.1"/>
    </source>
</evidence>
<evidence type="ECO:0000256" key="1">
    <source>
        <dbReference type="ARBA" id="ARBA00023002"/>
    </source>
</evidence>
<evidence type="ECO:0000259" key="2">
    <source>
        <dbReference type="Pfam" id="PF08028"/>
    </source>
</evidence>
<keyword evidence="4" id="KW-1185">Reference proteome</keyword>
<keyword evidence="1" id="KW-0560">Oxidoreductase</keyword>
<proteinExistence type="predicted"/>
<dbReference type="RefSeq" id="WP_259525937.1">
    <property type="nucleotide sequence ID" value="NZ_JANLCK010000003.1"/>
</dbReference>